<dbReference type="Pfam" id="PF00072">
    <property type="entry name" value="Response_reg"/>
    <property type="match status" value="1"/>
</dbReference>
<gene>
    <name evidence="11" type="primary">tcrA_2</name>
    <name evidence="11" type="ORF">RS82_01156</name>
</gene>
<dbReference type="AlphaFoldDB" id="A0A0M2HHJ4"/>
<evidence type="ECO:0000256" key="5">
    <source>
        <dbReference type="ARBA" id="ARBA00023125"/>
    </source>
</evidence>
<accession>A0A0M2HHJ4</accession>
<dbReference type="SMART" id="SM00448">
    <property type="entry name" value="REC"/>
    <property type="match status" value="1"/>
</dbReference>
<feature type="modified residue" description="4-aspartylphosphate" evidence="7">
    <location>
        <position position="51"/>
    </location>
</feature>
<feature type="DNA-binding region" description="OmpR/PhoB-type" evidence="8">
    <location>
        <begin position="126"/>
        <end position="224"/>
    </location>
</feature>
<evidence type="ECO:0000313" key="11">
    <source>
        <dbReference type="EMBL" id="KJL43780.1"/>
    </source>
</evidence>
<dbReference type="Proteomes" id="UP000034098">
    <property type="component" value="Unassembled WGS sequence"/>
</dbReference>
<dbReference type="InterPro" id="IPR036388">
    <property type="entry name" value="WH-like_DNA-bd_sf"/>
</dbReference>
<dbReference type="GO" id="GO:0032993">
    <property type="term" value="C:protein-DNA complex"/>
    <property type="evidence" value="ECO:0007669"/>
    <property type="project" value="TreeGrafter"/>
</dbReference>
<dbReference type="GO" id="GO:0005829">
    <property type="term" value="C:cytosol"/>
    <property type="evidence" value="ECO:0007669"/>
    <property type="project" value="TreeGrafter"/>
</dbReference>
<dbReference type="OrthoDB" id="9812490at2"/>
<dbReference type="EMBL" id="JYJA01000029">
    <property type="protein sequence ID" value="KJL43780.1"/>
    <property type="molecule type" value="Genomic_DNA"/>
</dbReference>
<keyword evidence="2 7" id="KW-0597">Phosphoprotein</keyword>
<evidence type="ECO:0000259" key="9">
    <source>
        <dbReference type="PROSITE" id="PS50110"/>
    </source>
</evidence>
<comment type="subcellular location">
    <subcellularLocation>
        <location evidence="1">Cytoplasm</location>
    </subcellularLocation>
</comment>
<dbReference type="InterPro" id="IPR011006">
    <property type="entry name" value="CheY-like_superfamily"/>
</dbReference>
<evidence type="ECO:0000259" key="10">
    <source>
        <dbReference type="PROSITE" id="PS51755"/>
    </source>
</evidence>
<dbReference type="InterPro" id="IPR001789">
    <property type="entry name" value="Sig_transdc_resp-reg_receiver"/>
</dbReference>
<keyword evidence="5 8" id="KW-0238">DNA-binding</keyword>
<feature type="domain" description="Response regulatory" evidence="9">
    <location>
        <begin position="2"/>
        <end position="118"/>
    </location>
</feature>
<dbReference type="GO" id="GO:0000976">
    <property type="term" value="F:transcription cis-regulatory region binding"/>
    <property type="evidence" value="ECO:0007669"/>
    <property type="project" value="TreeGrafter"/>
</dbReference>
<dbReference type="InterPro" id="IPR039420">
    <property type="entry name" value="WalR-like"/>
</dbReference>
<organism evidence="11 12">
    <name type="scientific">Microbacterium trichothecenolyticum</name>
    <name type="common">Aureobacterium trichothecenolyticum</name>
    <dbReference type="NCBI Taxonomy" id="69370"/>
    <lineage>
        <taxon>Bacteria</taxon>
        <taxon>Bacillati</taxon>
        <taxon>Actinomycetota</taxon>
        <taxon>Actinomycetes</taxon>
        <taxon>Micrococcales</taxon>
        <taxon>Microbacteriaceae</taxon>
        <taxon>Microbacterium</taxon>
    </lineage>
</organism>
<name>A0A0M2HHJ4_MICTR</name>
<dbReference type="GO" id="GO:0000156">
    <property type="term" value="F:phosphorelay response regulator activity"/>
    <property type="evidence" value="ECO:0007669"/>
    <property type="project" value="TreeGrafter"/>
</dbReference>
<evidence type="ECO:0000256" key="1">
    <source>
        <dbReference type="ARBA" id="ARBA00004496"/>
    </source>
</evidence>
<evidence type="ECO:0000256" key="3">
    <source>
        <dbReference type="ARBA" id="ARBA00023012"/>
    </source>
</evidence>
<evidence type="ECO:0000256" key="8">
    <source>
        <dbReference type="PROSITE-ProRule" id="PRU01091"/>
    </source>
</evidence>
<reference evidence="11 12" key="1">
    <citation type="submission" date="2015-02" db="EMBL/GenBank/DDBJ databases">
        <title>Draft genome sequences of ten Microbacterium spp. with emphasis on heavy metal contaminated environments.</title>
        <authorList>
            <person name="Corretto E."/>
        </authorList>
    </citation>
    <scope>NUCLEOTIDE SEQUENCE [LARGE SCALE GENOMIC DNA]</scope>
    <source>
        <strain evidence="11 12">DSM 8608</strain>
    </source>
</reference>
<dbReference type="InterPro" id="IPR001867">
    <property type="entry name" value="OmpR/PhoB-type_DNA-bd"/>
</dbReference>
<dbReference type="Pfam" id="PF00486">
    <property type="entry name" value="Trans_reg_C"/>
    <property type="match status" value="1"/>
</dbReference>
<sequence>MRILLVEDDALLAATVAQLLREAGYAVDVEGDAGSALVTFEIEPEDLVVLDVRLPGMPGGGIELCRRIRESAADVPILMLTAIGARATIVQCLDAGADDYLVKPFHVEELLARIRALLRRAPTALPPRLTVGSLTLDPGRRVVERRGRVIALSPKEFSVLDYLMRHPDAVVTSSDLIDHAWDRNYEGYSNVVPTYIRYLRRKLSMPGEADPIVTHRGAGYSVTSETG</sequence>
<dbReference type="Gene3D" id="6.10.250.690">
    <property type="match status" value="1"/>
</dbReference>
<dbReference type="PATRIC" id="fig|69370.6.peg.1188"/>
<evidence type="ECO:0000256" key="2">
    <source>
        <dbReference type="ARBA" id="ARBA00022553"/>
    </source>
</evidence>
<dbReference type="Gene3D" id="3.40.50.2300">
    <property type="match status" value="1"/>
</dbReference>
<dbReference type="SUPFAM" id="SSF52172">
    <property type="entry name" value="CheY-like"/>
    <property type="match status" value="1"/>
</dbReference>
<dbReference type="CDD" id="cd00383">
    <property type="entry name" value="trans_reg_C"/>
    <property type="match status" value="1"/>
</dbReference>
<protein>
    <submittedName>
        <fullName evidence="11">Transcriptional regulatory protein TcrA</fullName>
    </submittedName>
</protein>
<proteinExistence type="predicted"/>
<keyword evidence="3" id="KW-0902">Two-component regulatory system</keyword>
<evidence type="ECO:0000256" key="4">
    <source>
        <dbReference type="ARBA" id="ARBA00023015"/>
    </source>
</evidence>
<dbReference type="PANTHER" id="PTHR48111">
    <property type="entry name" value="REGULATOR OF RPOS"/>
    <property type="match status" value="1"/>
</dbReference>
<keyword evidence="4" id="KW-0805">Transcription regulation</keyword>
<feature type="domain" description="OmpR/PhoB-type" evidence="10">
    <location>
        <begin position="126"/>
        <end position="224"/>
    </location>
</feature>
<dbReference type="PROSITE" id="PS51755">
    <property type="entry name" value="OMPR_PHOB"/>
    <property type="match status" value="1"/>
</dbReference>
<dbReference type="SMART" id="SM00862">
    <property type="entry name" value="Trans_reg_C"/>
    <property type="match status" value="1"/>
</dbReference>
<dbReference type="Gene3D" id="1.10.10.10">
    <property type="entry name" value="Winged helix-like DNA-binding domain superfamily/Winged helix DNA-binding domain"/>
    <property type="match status" value="1"/>
</dbReference>
<comment type="caution">
    <text evidence="11">The sequence shown here is derived from an EMBL/GenBank/DDBJ whole genome shotgun (WGS) entry which is preliminary data.</text>
</comment>
<evidence type="ECO:0000256" key="7">
    <source>
        <dbReference type="PROSITE-ProRule" id="PRU00169"/>
    </source>
</evidence>
<evidence type="ECO:0000256" key="6">
    <source>
        <dbReference type="ARBA" id="ARBA00023163"/>
    </source>
</evidence>
<keyword evidence="6" id="KW-0804">Transcription</keyword>
<keyword evidence="12" id="KW-1185">Reference proteome</keyword>
<dbReference type="PANTHER" id="PTHR48111:SF22">
    <property type="entry name" value="REGULATOR OF RPOS"/>
    <property type="match status" value="1"/>
</dbReference>
<dbReference type="PROSITE" id="PS50110">
    <property type="entry name" value="RESPONSE_REGULATORY"/>
    <property type="match status" value="1"/>
</dbReference>
<evidence type="ECO:0000313" key="12">
    <source>
        <dbReference type="Proteomes" id="UP000034098"/>
    </source>
</evidence>
<dbReference type="GO" id="GO:0006355">
    <property type="term" value="P:regulation of DNA-templated transcription"/>
    <property type="evidence" value="ECO:0007669"/>
    <property type="project" value="InterPro"/>
</dbReference>